<comment type="similarity">
    <text evidence="1 6">Belongs to the small GTPase superfamily. Arf family.</text>
</comment>
<evidence type="ECO:0000313" key="8">
    <source>
        <dbReference type="Proteomes" id="UP001432322"/>
    </source>
</evidence>
<reference evidence="7" key="1">
    <citation type="submission" date="2023-10" db="EMBL/GenBank/DDBJ databases">
        <title>Genome assembly of Pristionchus species.</title>
        <authorList>
            <person name="Yoshida K."/>
            <person name="Sommer R.J."/>
        </authorList>
    </citation>
    <scope>NUCLEOTIDE SEQUENCE</scope>
    <source>
        <strain evidence="7">RS5133</strain>
    </source>
</reference>
<evidence type="ECO:0000256" key="4">
    <source>
        <dbReference type="PIRSR" id="PIRSR606689-1"/>
    </source>
</evidence>
<evidence type="ECO:0000256" key="2">
    <source>
        <dbReference type="ARBA" id="ARBA00022741"/>
    </source>
</evidence>
<feature type="binding site" evidence="5">
    <location>
        <position position="31"/>
    </location>
    <ligand>
        <name>Mg(2+)</name>
        <dbReference type="ChEBI" id="CHEBI:18420"/>
    </ligand>
</feature>
<dbReference type="PRINTS" id="PR00328">
    <property type="entry name" value="SAR1GTPBP"/>
</dbReference>
<keyword evidence="2 4" id="KW-0547">Nucleotide-binding</keyword>
<feature type="binding site" evidence="4">
    <location>
        <begin position="24"/>
        <end position="31"/>
    </location>
    <ligand>
        <name>GTP</name>
        <dbReference type="ChEBI" id="CHEBI:37565"/>
    </ligand>
</feature>
<dbReference type="InterPro" id="IPR024156">
    <property type="entry name" value="Small_GTPase_ARF"/>
</dbReference>
<dbReference type="NCBIfam" id="TIGR00231">
    <property type="entry name" value="small_GTP"/>
    <property type="match status" value="1"/>
</dbReference>
<feature type="binding site" evidence="5">
    <location>
        <position position="48"/>
    </location>
    <ligand>
        <name>Mg(2+)</name>
        <dbReference type="ChEBI" id="CHEBI:18420"/>
    </ligand>
</feature>
<dbReference type="FunFam" id="3.40.50.300:FF:000412">
    <property type="entry name" value="ADP-ribosylation factor 1"/>
    <property type="match status" value="1"/>
</dbReference>
<gene>
    <name evidence="7" type="ORF">PFISCL1PPCAC_16738</name>
</gene>
<evidence type="ECO:0000313" key="7">
    <source>
        <dbReference type="EMBL" id="GMT25441.1"/>
    </source>
</evidence>
<dbReference type="AlphaFoldDB" id="A0AAV5W041"/>
<organism evidence="7 8">
    <name type="scientific">Pristionchus fissidentatus</name>
    <dbReference type="NCBI Taxonomy" id="1538716"/>
    <lineage>
        <taxon>Eukaryota</taxon>
        <taxon>Metazoa</taxon>
        <taxon>Ecdysozoa</taxon>
        <taxon>Nematoda</taxon>
        <taxon>Chromadorea</taxon>
        <taxon>Rhabditida</taxon>
        <taxon>Rhabditina</taxon>
        <taxon>Diplogasteromorpha</taxon>
        <taxon>Diplogasteroidea</taxon>
        <taxon>Neodiplogasteridae</taxon>
        <taxon>Pristionchus</taxon>
    </lineage>
</organism>
<dbReference type="SMART" id="SM00177">
    <property type="entry name" value="ARF"/>
    <property type="match status" value="1"/>
</dbReference>
<dbReference type="Proteomes" id="UP001432322">
    <property type="component" value="Unassembled WGS sequence"/>
</dbReference>
<name>A0AAV5W041_9BILA</name>
<feature type="binding site" evidence="4">
    <location>
        <position position="70"/>
    </location>
    <ligand>
        <name>GTP</name>
        <dbReference type="ChEBI" id="CHEBI:37565"/>
    </ligand>
</feature>
<dbReference type="InterPro" id="IPR005225">
    <property type="entry name" value="Small_GTP-bd"/>
</dbReference>
<dbReference type="EMBL" id="BTSY01000004">
    <property type="protein sequence ID" value="GMT25441.1"/>
    <property type="molecule type" value="Genomic_DNA"/>
</dbReference>
<dbReference type="GO" id="GO:0046872">
    <property type="term" value="F:metal ion binding"/>
    <property type="evidence" value="ECO:0007669"/>
    <property type="project" value="UniProtKB-KW"/>
</dbReference>
<keyword evidence="3 4" id="KW-0342">GTP-binding</keyword>
<comment type="caution">
    <text evidence="7">The sequence shown here is derived from an EMBL/GenBank/DDBJ whole genome shotgun (WGS) entry which is preliminary data.</text>
</comment>
<dbReference type="InterPro" id="IPR006689">
    <property type="entry name" value="Small_GTPase_ARF/SAR"/>
</dbReference>
<evidence type="ECO:0008006" key="9">
    <source>
        <dbReference type="Google" id="ProtNLM"/>
    </source>
</evidence>
<evidence type="ECO:0000256" key="6">
    <source>
        <dbReference type="RuleBase" id="RU003925"/>
    </source>
</evidence>
<evidence type="ECO:0000256" key="1">
    <source>
        <dbReference type="ARBA" id="ARBA00010290"/>
    </source>
</evidence>
<dbReference type="GO" id="GO:0003924">
    <property type="term" value="F:GTPase activity"/>
    <property type="evidence" value="ECO:0007669"/>
    <property type="project" value="InterPro"/>
</dbReference>
<dbReference type="PROSITE" id="PS51417">
    <property type="entry name" value="ARF"/>
    <property type="match status" value="1"/>
</dbReference>
<dbReference type="InterPro" id="IPR027417">
    <property type="entry name" value="P-loop_NTPase"/>
</dbReference>
<accession>A0AAV5W041</accession>
<feature type="binding site" evidence="4">
    <location>
        <begin position="126"/>
        <end position="129"/>
    </location>
    <ligand>
        <name>GTP</name>
        <dbReference type="ChEBI" id="CHEBI:37565"/>
    </ligand>
</feature>
<proteinExistence type="inferred from homology"/>
<dbReference type="SMART" id="SM00178">
    <property type="entry name" value="SAR"/>
    <property type="match status" value="1"/>
</dbReference>
<evidence type="ECO:0000256" key="5">
    <source>
        <dbReference type="PIRSR" id="PIRSR606689-2"/>
    </source>
</evidence>
<dbReference type="CDD" id="cd00878">
    <property type="entry name" value="Arf_Arl"/>
    <property type="match status" value="1"/>
</dbReference>
<dbReference type="GO" id="GO:0005525">
    <property type="term" value="F:GTP binding"/>
    <property type="evidence" value="ECO:0007669"/>
    <property type="project" value="UniProtKB-KW"/>
</dbReference>
<dbReference type="PANTHER" id="PTHR11711">
    <property type="entry name" value="ADP RIBOSYLATION FACTOR-RELATED"/>
    <property type="match status" value="1"/>
</dbReference>
<dbReference type="GO" id="GO:0030010">
    <property type="term" value="P:establishment of cell polarity"/>
    <property type="evidence" value="ECO:0007669"/>
    <property type="project" value="UniProtKB-ARBA"/>
</dbReference>
<dbReference type="Pfam" id="PF00025">
    <property type="entry name" value="Arf"/>
    <property type="match status" value="1"/>
</dbReference>
<protein>
    <recommendedName>
        <fullName evidence="9">ADP ribosylation factor</fullName>
    </recommendedName>
</protein>
<dbReference type="SUPFAM" id="SSF52540">
    <property type="entry name" value="P-loop containing nucleoside triphosphate hydrolases"/>
    <property type="match status" value="1"/>
</dbReference>
<evidence type="ECO:0000256" key="3">
    <source>
        <dbReference type="ARBA" id="ARBA00023134"/>
    </source>
</evidence>
<keyword evidence="5" id="KW-0460">Magnesium</keyword>
<keyword evidence="5" id="KW-0479">Metal-binding</keyword>
<keyword evidence="8" id="KW-1185">Reference proteome</keyword>
<sequence>MGQLFSSLMRLVNSPKHLRIVMLGLDGAGKTTILFRLKLGELINTISTIGFNVEQVTFRNLILTIWDIGGQQKSRPLWKYYFQNTQALIYVVDSADLHRLDEARDELHSVLDDPEMIGTTVLVYANKQDLPTAISPDELTRRLNLQALKGREWYVQSSNATTAAGLGDGLEWLVGQLK</sequence>
<dbReference type="Gene3D" id="3.40.50.300">
    <property type="entry name" value="P-loop containing nucleotide triphosphate hydrolases"/>
    <property type="match status" value="1"/>
</dbReference>